<gene>
    <name evidence="1" type="ORF">ElyMa_000471800</name>
</gene>
<accession>A0AAV4FRF7</accession>
<evidence type="ECO:0000313" key="1">
    <source>
        <dbReference type="EMBL" id="GFR76072.1"/>
    </source>
</evidence>
<comment type="caution">
    <text evidence="1">The sequence shown here is derived from an EMBL/GenBank/DDBJ whole genome shotgun (WGS) entry which is preliminary data.</text>
</comment>
<dbReference type="AlphaFoldDB" id="A0AAV4FRF7"/>
<proteinExistence type="predicted"/>
<keyword evidence="2" id="KW-1185">Reference proteome</keyword>
<organism evidence="1 2">
    <name type="scientific">Elysia marginata</name>
    <dbReference type="NCBI Taxonomy" id="1093978"/>
    <lineage>
        <taxon>Eukaryota</taxon>
        <taxon>Metazoa</taxon>
        <taxon>Spiralia</taxon>
        <taxon>Lophotrochozoa</taxon>
        <taxon>Mollusca</taxon>
        <taxon>Gastropoda</taxon>
        <taxon>Heterobranchia</taxon>
        <taxon>Euthyneura</taxon>
        <taxon>Panpulmonata</taxon>
        <taxon>Sacoglossa</taxon>
        <taxon>Placobranchoidea</taxon>
        <taxon>Plakobranchidae</taxon>
        <taxon>Elysia</taxon>
    </lineage>
</organism>
<sequence>MTQNGPWPVGAATLSARIGRHSPPQGSRNAAITHGLRCDKNMTTIRRGLANFGELETGLVLQKRDRGIR</sequence>
<protein>
    <submittedName>
        <fullName evidence="1">Uncharacterized protein</fullName>
    </submittedName>
</protein>
<evidence type="ECO:0000313" key="2">
    <source>
        <dbReference type="Proteomes" id="UP000762676"/>
    </source>
</evidence>
<reference evidence="1 2" key="1">
    <citation type="journal article" date="2021" name="Elife">
        <title>Chloroplast acquisition without the gene transfer in kleptoplastic sea slugs, Plakobranchus ocellatus.</title>
        <authorList>
            <person name="Maeda T."/>
            <person name="Takahashi S."/>
            <person name="Yoshida T."/>
            <person name="Shimamura S."/>
            <person name="Takaki Y."/>
            <person name="Nagai Y."/>
            <person name="Toyoda A."/>
            <person name="Suzuki Y."/>
            <person name="Arimoto A."/>
            <person name="Ishii H."/>
            <person name="Satoh N."/>
            <person name="Nishiyama T."/>
            <person name="Hasebe M."/>
            <person name="Maruyama T."/>
            <person name="Minagawa J."/>
            <person name="Obokata J."/>
            <person name="Shigenobu S."/>
        </authorList>
    </citation>
    <scope>NUCLEOTIDE SEQUENCE [LARGE SCALE GENOMIC DNA]</scope>
</reference>
<dbReference type="Proteomes" id="UP000762676">
    <property type="component" value="Unassembled WGS sequence"/>
</dbReference>
<name>A0AAV4FRF7_9GAST</name>
<dbReference type="EMBL" id="BMAT01000923">
    <property type="protein sequence ID" value="GFR76072.1"/>
    <property type="molecule type" value="Genomic_DNA"/>
</dbReference>